<name>A0AAV4D4F5_9GAST</name>
<feature type="region of interest" description="Disordered" evidence="1">
    <location>
        <begin position="1"/>
        <end position="102"/>
    </location>
</feature>
<proteinExistence type="predicted"/>
<feature type="compositionally biased region" description="Gly residues" evidence="1">
    <location>
        <begin position="29"/>
        <end position="53"/>
    </location>
</feature>
<reference evidence="2 3" key="1">
    <citation type="journal article" date="2021" name="Elife">
        <title>Chloroplast acquisition without the gene transfer in kleptoplastic sea slugs, Plakobranchus ocellatus.</title>
        <authorList>
            <person name="Maeda T."/>
            <person name="Takahashi S."/>
            <person name="Yoshida T."/>
            <person name="Shimamura S."/>
            <person name="Takaki Y."/>
            <person name="Nagai Y."/>
            <person name="Toyoda A."/>
            <person name="Suzuki Y."/>
            <person name="Arimoto A."/>
            <person name="Ishii H."/>
            <person name="Satoh N."/>
            <person name="Nishiyama T."/>
            <person name="Hasebe M."/>
            <person name="Maruyama T."/>
            <person name="Minagawa J."/>
            <person name="Obokata J."/>
            <person name="Shigenobu S."/>
        </authorList>
    </citation>
    <scope>NUCLEOTIDE SEQUENCE [LARGE SCALE GENOMIC DNA]</scope>
</reference>
<protein>
    <submittedName>
        <fullName evidence="2">Uncharacterized protein</fullName>
    </submittedName>
</protein>
<comment type="caution">
    <text evidence="2">The sequence shown here is derived from an EMBL/GenBank/DDBJ whole genome shotgun (WGS) entry which is preliminary data.</text>
</comment>
<evidence type="ECO:0000256" key="1">
    <source>
        <dbReference type="SAM" id="MobiDB-lite"/>
    </source>
</evidence>
<dbReference type="AlphaFoldDB" id="A0AAV4D4F5"/>
<feature type="compositionally biased region" description="Basic and acidic residues" evidence="1">
    <location>
        <begin position="1"/>
        <end position="28"/>
    </location>
</feature>
<dbReference type="Proteomes" id="UP000735302">
    <property type="component" value="Unassembled WGS sequence"/>
</dbReference>
<gene>
    <name evidence="2" type="ORF">PoB_006551900</name>
</gene>
<organism evidence="2 3">
    <name type="scientific">Plakobranchus ocellatus</name>
    <dbReference type="NCBI Taxonomy" id="259542"/>
    <lineage>
        <taxon>Eukaryota</taxon>
        <taxon>Metazoa</taxon>
        <taxon>Spiralia</taxon>
        <taxon>Lophotrochozoa</taxon>
        <taxon>Mollusca</taxon>
        <taxon>Gastropoda</taxon>
        <taxon>Heterobranchia</taxon>
        <taxon>Euthyneura</taxon>
        <taxon>Panpulmonata</taxon>
        <taxon>Sacoglossa</taxon>
        <taxon>Placobranchoidea</taxon>
        <taxon>Plakobranchidae</taxon>
        <taxon>Plakobranchus</taxon>
    </lineage>
</organism>
<evidence type="ECO:0000313" key="3">
    <source>
        <dbReference type="Proteomes" id="UP000735302"/>
    </source>
</evidence>
<accession>A0AAV4D4F5</accession>
<sequence length="102" mass="10894">MEKQMEKKKLTRKLGEEAIRGSRDKEGEGGGIGGGGGERGGGGGERGGGGGEQEVGRFLYLASPQQDDLRLLGPPSGQAPVTGLEPRRRSKLRENEESFWIQ</sequence>
<keyword evidence="3" id="KW-1185">Reference proteome</keyword>
<dbReference type="EMBL" id="BLXT01007369">
    <property type="protein sequence ID" value="GFO39014.1"/>
    <property type="molecule type" value="Genomic_DNA"/>
</dbReference>
<evidence type="ECO:0000313" key="2">
    <source>
        <dbReference type="EMBL" id="GFO39014.1"/>
    </source>
</evidence>